<dbReference type="PROSITE" id="PS00088">
    <property type="entry name" value="SOD_MN"/>
    <property type="match status" value="1"/>
</dbReference>
<evidence type="ECO:0000256" key="10">
    <source>
        <dbReference type="ARBA" id="ARBA00023004"/>
    </source>
</evidence>
<keyword evidence="11" id="KW-0456">Lyase</keyword>
<dbReference type="InterPro" id="IPR036324">
    <property type="entry name" value="Mn/Fe_SOD_N_sf"/>
</dbReference>
<evidence type="ECO:0000256" key="9">
    <source>
        <dbReference type="ARBA" id="ARBA00023002"/>
    </source>
</evidence>
<comment type="caution">
    <text evidence="16">The sequence shown here is derived from an EMBL/GenBank/DDBJ whole genome shotgun (WGS) entry which is preliminary data.</text>
</comment>
<dbReference type="FunFam" id="1.10.287.990:FF:000002">
    <property type="entry name" value="Superoxide dismutase"/>
    <property type="match status" value="1"/>
</dbReference>
<evidence type="ECO:0000256" key="2">
    <source>
        <dbReference type="ARBA" id="ARBA00001962"/>
    </source>
</evidence>
<dbReference type="GO" id="GO:0046872">
    <property type="term" value="F:metal ion binding"/>
    <property type="evidence" value="ECO:0007669"/>
    <property type="project" value="UniProtKB-KW"/>
</dbReference>
<dbReference type="Gene3D" id="3.55.40.20">
    <property type="entry name" value="Iron/manganese superoxide dismutase, C-terminal domain"/>
    <property type="match status" value="1"/>
</dbReference>
<dbReference type="InterPro" id="IPR036314">
    <property type="entry name" value="SOD_C_sf"/>
</dbReference>
<keyword evidence="9" id="KW-0560">Oxidoreductase</keyword>
<feature type="compositionally biased region" description="Basic and acidic residues" evidence="13">
    <location>
        <begin position="428"/>
        <end position="442"/>
    </location>
</feature>
<dbReference type="EMBL" id="JANJYI010000001">
    <property type="protein sequence ID" value="KAK2662087.1"/>
    <property type="molecule type" value="Genomic_DNA"/>
</dbReference>
<keyword evidence="8" id="KW-0479">Metal-binding</keyword>
<reference evidence="16" key="1">
    <citation type="journal article" date="2023" name="Plant J.">
        <title>Genome sequences and population genomics provide insights into the demographic history, inbreeding, and mutation load of two 'living fossil' tree species of Dipteronia.</title>
        <authorList>
            <person name="Feng Y."/>
            <person name="Comes H.P."/>
            <person name="Chen J."/>
            <person name="Zhu S."/>
            <person name="Lu R."/>
            <person name="Zhang X."/>
            <person name="Li P."/>
            <person name="Qiu J."/>
            <person name="Olsen K.M."/>
            <person name="Qiu Y."/>
        </authorList>
    </citation>
    <scope>NUCLEOTIDE SEQUENCE</scope>
    <source>
        <strain evidence="16">KIB01</strain>
    </source>
</reference>
<comment type="subcellular location">
    <subcellularLocation>
        <location evidence="3">Plastid</location>
        <location evidence="3">Chloroplast</location>
    </subcellularLocation>
</comment>
<accession>A0AAD9XMW1</accession>
<dbReference type="Gene3D" id="3.30.1360.20">
    <property type="entry name" value="Transcriptional coactivator/pterin dehydratase"/>
    <property type="match status" value="1"/>
</dbReference>
<evidence type="ECO:0000256" key="11">
    <source>
        <dbReference type="ARBA" id="ARBA00023239"/>
    </source>
</evidence>
<evidence type="ECO:0000256" key="1">
    <source>
        <dbReference type="ARBA" id="ARBA00001554"/>
    </source>
</evidence>
<evidence type="ECO:0000256" key="3">
    <source>
        <dbReference type="ARBA" id="ARBA00004229"/>
    </source>
</evidence>
<feature type="domain" description="Manganese/iron superoxide dismutase C-terminal" evidence="15">
    <location>
        <begin position="303"/>
        <end position="352"/>
    </location>
</feature>
<evidence type="ECO:0000256" key="13">
    <source>
        <dbReference type="SAM" id="MobiDB-lite"/>
    </source>
</evidence>
<evidence type="ECO:0000256" key="7">
    <source>
        <dbReference type="ARBA" id="ARBA00022640"/>
    </source>
</evidence>
<dbReference type="AlphaFoldDB" id="A0AAD9XMW1"/>
<evidence type="ECO:0008006" key="18">
    <source>
        <dbReference type="Google" id="ProtNLM"/>
    </source>
</evidence>
<dbReference type="GO" id="GO:0006729">
    <property type="term" value="P:tetrahydrobiopterin biosynthetic process"/>
    <property type="evidence" value="ECO:0007669"/>
    <property type="project" value="InterPro"/>
</dbReference>
<evidence type="ECO:0000256" key="4">
    <source>
        <dbReference type="ARBA" id="ARBA00006472"/>
    </source>
</evidence>
<keyword evidence="17" id="KW-1185">Reference proteome</keyword>
<dbReference type="InterPro" id="IPR019832">
    <property type="entry name" value="Mn/Fe_SOD_C"/>
</dbReference>
<comment type="similarity">
    <text evidence="5">Belongs to the iron/manganese superoxide dismutase family.</text>
</comment>
<feature type="region of interest" description="Disordered" evidence="13">
    <location>
        <begin position="428"/>
        <end position="468"/>
    </location>
</feature>
<dbReference type="PANTHER" id="PTHR42769">
    <property type="entry name" value="SUPEROXIDE DISMUTASE"/>
    <property type="match status" value="1"/>
</dbReference>
<dbReference type="SUPFAM" id="SSF54719">
    <property type="entry name" value="Fe,Mn superoxide dismutase (SOD), C-terminal domain"/>
    <property type="match status" value="1"/>
</dbReference>
<evidence type="ECO:0000256" key="12">
    <source>
        <dbReference type="ARBA" id="ARBA00049204"/>
    </source>
</evidence>
<dbReference type="FunFam" id="3.55.40.20:FF:000005">
    <property type="entry name" value="Superoxide dismutase"/>
    <property type="match status" value="1"/>
</dbReference>
<dbReference type="Proteomes" id="UP001280121">
    <property type="component" value="Unassembled WGS sequence"/>
</dbReference>
<evidence type="ECO:0000259" key="15">
    <source>
        <dbReference type="Pfam" id="PF02777"/>
    </source>
</evidence>
<feature type="domain" description="Manganese/iron superoxide dismutase N-terminal" evidence="14">
    <location>
        <begin position="211"/>
        <end position="295"/>
    </location>
</feature>
<keyword evidence="6" id="KW-0150">Chloroplast</keyword>
<dbReference type="GO" id="GO:0042644">
    <property type="term" value="C:chloroplast nucleoid"/>
    <property type="evidence" value="ECO:0007669"/>
    <property type="project" value="TreeGrafter"/>
</dbReference>
<name>A0AAD9XMW1_9ROSI</name>
<evidence type="ECO:0000256" key="8">
    <source>
        <dbReference type="ARBA" id="ARBA00022723"/>
    </source>
</evidence>
<evidence type="ECO:0000313" key="17">
    <source>
        <dbReference type="Proteomes" id="UP001280121"/>
    </source>
</evidence>
<dbReference type="Pfam" id="PF01329">
    <property type="entry name" value="Pterin_4a"/>
    <property type="match status" value="1"/>
</dbReference>
<feature type="compositionally biased region" description="Polar residues" evidence="13">
    <location>
        <begin position="27"/>
        <end position="39"/>
    </location>
</feature>
<dbReference type="InterPro" id="IPR001533">
    <property type="entry name" value="Pterin_deHydtase"/>
</dbReference>
<feature type="compositionally biased region" description="Acidic residues" evidence="13">
    <location>
        <begin position="443"/>
        <end position="468"/>
    </location>
</feature>
<comment type="catalytic activity">
    <reaction evidence="1">
        <text>(4aS,6R)-4a-hydroxy-L-erythro-5,6,7,8-tetrahydrobiopterin = (6R)-L-erythro-6,7-dihydrobiopterin + H2O</text>
        <dbReference type="Rhea" id="RHEA:11920"/>
        <dbReference type="ChEBI" id="CHEBI:15377"/>
        <dbReference type="ChEBI" id="CHEBI:15642"/>
        <dbReference type="ChEBI" id="CHEBI:43120"/>
        <dbReference type="EC" id="4.2.1.96"/>
    </reaction>
</comment>
<protein>
    <recommendedName>
        <fullName evidence="18">Superoxide dismutase</fullName>
    </recommendedName>
</protein>
<keyword evidence="10" id="KW-0408">Iron</keyword>
<evidence type="ECO:0000313" key="16">
    <source>
        <dbReference type="EMBL" id="KAK2662087.1"/>
    </source>
</evidence>
<feature type="compositionally biased region" description="Low complexity" evidence="13">
    <location>
        <begin position="1"/>
        <end position="14"/>
    </location>
</feature>
<evidence type="ECO:0000256" key="5">
    <source>
        <dbReference type="ARBA" id="ARBA00008714"/>
    </source>
</evidence>
<feature type="region of interest" description="Disordered" evidence="13">
    <location>
        <begin position="1"/>
        <end position="43"/>
    </location>
</feature>
<sequence length="468" mass="52988">MATTTTTHFTFSPVFPRPSPPRHRHSLTLQPQRQATSKAFGSDKLGDFGARDPFPAEVESGFGEKVLGNVDTEHKILIPNLTALSLATQNCSPLSPFQTPMSVEDAHKLLRKVVGWRLLDEEGGLKLQCLWKLRDFKCGVELVNRIYKVTEATGHFPNLLLEQPNQVRAELWTSSIGLGGRTPGLQFHRGNKQMVQTRCTRKVRPATISAKFELKPPSYPLNALEPHMSRDTLEYHWGKHHRTYVENLNNQIAGTELDGMSLEDVILVSYNRGDILPPFNNAAQAWNHGFFWESMKPGGGGKPSGDLLELIERDFGSFETFLTEFKSAASTQFGSGWAWLCYKANRLDVENAVNPLPSDKDKKLVVVKSPNAVNPLVWDYSPLLTIDVWEHAYYLDFQNRRPDYLSVFMDKLVSWEAVSYRLEIAKARATGREVEEEKRKREEEEEQESDGEAVEMYLDSDADDSETE</sequence>
<dbReference type="GO" id="GO:0008124">
    <property type="term" value="F:4-alpha-hydroxytetrahydrobiopterin dehydratase activity"/>
    <property type="evidence" value="ECO:0007669"/>
    <property type="project" value="UniProtKB-EC"/>
</dbReference>
<dbReference type="InterPro" id="IPR019831">
    <property type="entry name" value="Mn/Fe_SOD_N"/>
</dbReference>
<dbReference type="Gene3D" id="1.10.287.990">
    <property type="entry name" value="Fe,Mn superoxide dismutase (SOD) domain"/>
    <property type="match status" value="1"/>
</dbReference>
<dbReference type="SUPFAM" id="SSF46609">
    <property type="entry name" value="Fe,Mn superoxide dismutase (SOD), N-terminal domain"/>
    <property type="match status" value="1"/>
</dbReference>
<feature type="domain" description="Manganese/iron superoxide dismutase C-terminal" evidence="15">
    <location>
        <begin position="359"/>
        <end position="420"/>
    </location>
</feature>
<comment type="similarity">
    <text evidence="4">Belongs to the pterin-4-alpha-carbinolamine dehydratase family.</text>
</comment>
<gene>
    <name evidence="16" type="ORF">Ddye_000661</name>
</gene>
<comment type="cofactor">
    <cofactor evidence="2">
        <name>Fe cation</name>
        <dbReference type="ChEBI" id="CHEBI:24875"/>
    </cofactor>
</comment>
<dbReference type="GO" id="GO:0004784">
    <property type="term" value="F:superoxide dismutase activity"/>
    <property type="evidence" value="ECO:0007669"/>
    <property type="project" value="UniProtKB-EC"/>
</dbReference>
<dbReference type="InterPro" id="IPR001189">
    <property type="entry name" value="Mn/Fe_SOD"/>
</dbReference>
<dbReference type="SUPFAM" id="SSF55248">
    <property type="entry name" value="PCD-like"/>
    <property type="match status" value="1"/>
</dbReference>
<dbReference type="Pfam" id="PF02777">
    <property type="entry name" value="Sod_Fe_C"/>
    <property type="match status" value="2"/>
</dbReference>
<dbReference type="Pfam" id="PF00081">
    <property type="entry name" value="Sod_Fe_N"/>
    <property type="match status" value="1"/>
</dbReference>
<comment type="catalytic activity">
    <reaction evidence="12">
        <text>2 superoxide + 2 H(+) = H2O2 + O2</text>
        <dbReference type="Rhea" id="RHEA:20696"/>
        <dbReference type="ChEBI" id="CHEBI:15378"/>
        <dbReference type="ChEBI" id="CHEBI:15379"/>
        <dbReference type="ChEBI" id="CHEBI:16240"/>
        <dbReference type="ChEBI" id="CHEBI:18421"/>
        <dbReference type="EC" id="1.15.1.1"/>
    </reaction>
</comment>
<evidence type="ECO:0000256" key="6">
    <source>
        <dbReference type="ARBA" id="ARBA00022528"/>
    </source>
</evidence>
<dbReference type="GO" id="GO:0009416">
    <property type="term" value="P:response to light stimulus"/>
    <property type="evidence" value="ECO:0007669"/>
    <property type="project" value="UniProtKB-ARBA"/>
</dbReference>
<proteinExistence type="inferred from homology"/>
<organism evidence="16 17">
    <name type="scientific">Dipteronia dyeriana</name>
    <dbReference type="NCBI Taxonomy" id="168575"/>
    <lineage>
        <taxon>Eukaryota</taxon>
        <taxon>Viridiplantae</taxon>
        <taxon>Streptophyta</taxon>
        <taxon>Embryophyta</taxon>
        <taxon>Tracheophyta</taxon>
        <taxon>Spermatophyta</taxon>
        <taxon>Magnoliopsida</taxon>
        <taxon>eudicotyledons</taxon>
        <taxon>Gunneridae</taxon>
        <taxon>Pentapetalae</taxon>
        <taxon>rosids</taxon>
        <taxon>malvids</taxon>
        <taxon>Sapindales</taxon>
        <taxon>Sapindaceae</taxon>
        <taxon>Hippocastanoideae</taxon>
        <taxon>Acereae</taxon>
        <taxon>Dipteronia</taxon>
    </lineage>
</organism>
<dbReference type="PRINTS" id="PR01703">
    <property type="entry name" value="MNSODISMTASE"/>
</dbReference>
<evidence type="ECO:0000259" key="14">
    <source>
        <dbReference type="Pfam" id="PF00081"/>
    </source>
</evidence>
<dbReference type="InterPro" id="IPR019833">
    <property type="entry name" value="Mn/Fe_SOD_BS"/>
</dbReference>
<dbReference type="InterPro" id="IPR036428">
    <property type="entry name" value="PCD_sf"/>
</dbReference>
<dbReference type="PANTHER" id="PTHR42769:SF3">
    <property type="entry name" value="SUPEROXIDE DISMUTASE [FE] 2, CHLOROPLASTIC"/>
    <property type="match status" value="1"/>
</dbReference>
<keyword evidence="7" id="KW-0934">Plastid</keyword>